<evidence type="ECO:0000256" key="1">
    <source>
        <dbReference type="ARBA" id="ARBA00008779"/>
    </source>
</evidence>
<proteinExistence type="inferred from homology"/>
<feature type="domain" description="Sulfatase N-terminal" evidence="4">
    <location>
        <begin position="31"/>
        <end position="403"/>
    </location>
</feature>
<name>A0A7M2WR59_9BACT</name>
<reference evidence="5 6" key="1">
    <citation type="submission" date="2020-10" db="EMBL/GenBank/DDBJ databases">
        <title>Wide distribution of Phycisphaera-like planctomycetes from WD2101 soil group in peatlands and genome analysis of the first cultivated representative.</title>
        <authorList>
            <person name="Dedysh S.N."/>
            <person name="Beletsky A.V."/>
            <person name="Ivanova A."/>
            <person name="Kulichevskaya I.S."/>
            <person name="Suzina N.E."/>
            <person name="Philippov D.A."/>
            <person name="Rakitin A.L."/>
            <person name="Mardanov A.V."/>
            <person name="Ravin N.V."/>
        </authorList>
    </citation>
    <scope>NUCLEOTIDE SEQUENCE [LARGE SCALE GENOMIC DNA]</scope>
    <source>
        <strain evidence="5 6">M1803</strain>
    </source>
</reference>
<organism evidence="5 6">
    <name type="scientific">Humisphaera borealis</name>
    <dbReference type="NCBI Taxonomy" id="2807512"/>
    <lineage>
        <taxon>Bacteria</taxon>
        <taxon>Pseudomonadati</taxon>
        <taxon>Planctomycetota</taxon>
        <taxon>Phycisphaerae</taxon>
        <taxon>Tepidisphaerales</taxon>
        <taxon>Tepidisphaeraceae</taxon>
        <taxon>Humisphaera</taxon>
    </lineage>
</organism>
<keyword evidence="2 5" id="KW-0378">Hydrolase</keyword>
<sequence>MRTTTLLLAALSLLVLAGDALAGDNTKSRPPNILFIITDQQRWDAMSCAGNKVLKTPNLDKLASQGVRFANFYSACPVCVPARTAILTGHSIESNKVLSNADVDKTDAPAFPSFDQILLRSGYHGEYHGKYHSPYHLALDYTHPVMWLNGKKAPPGCKATMSESEAFRAYLEKNVAKRPLRTGELLQANGIYTPIELDGRFGKPDAPKGSQAESYGRLEAPAEHSLAAFTAKEGLDALDRLKDGPFTLTISIGPPHPPMIVSEPYYSMYPPKNIAPPVSIGDPRTNSPYADKSGEGLLYRRPPLIQQMTSIYYGMVTEVDDWIGKILTRLDELGLSDNTLVVFTSDHGEMLGDHGMHGKFVFYEGSVHVPLLLRLPGTIKPGTVIKAPASHIDLFPTILDYCGKAGHESEGRSLRPLIEGREDGNGRIAVSEWPATRVPGFMVCDGRWKLLYGREANAPSLDALYDLQTDPQELNNLIGNNPDREKHRAEAEWMKAWLVDWLTRVKSPHLDSVRQRPFLADSQPIKNAPKQN</sequence>
<evidence type="ECO:0000256" key="2">
    <source>
        <dbReference type="ARBA" id="ARBA00022801"/>
    </source>
</evidence>
<dbReference type="PANTHER" id="PTHR42693:SF53">
    <property type="entry name" value="ENDO-4-O-SULFATASE"/>
    <property type="match status" value="1"/>
</dbReference>
<dbReference type="Gene3D" id="3.40.720.10">
    <property type="entry name" value="Alkaline Phosphatase, subunit A"/>
    <property type="match status" value="1"/>
</dbReference>
<dbReference type="RefSeq" id="WP_206290540.1">
    <property type="nucleotide sequence ID" value="NZ_CP063458.1"/>
</dbReference>
<dbReference type="Proteomes" id="UP000593765">
    <property type="component" value="Chromosome"/>
</dbReference>
<protein>
    <submittedName>
        <fullName evidence="5">Sulfatase-like hydrolase/transferase</fullName>
    </submittedName>
</protein>
<dbReference type="GO" id="GO:0004065">
    <property type="term" value="F:arylsulfatase activity"/>
    <property type="evidence" value="ECO:0007669"/>
    <property type="project" value="TreeGrafter"/>
</dbReference>
<dbReference type="PANTHER" id="PTHR42693">
    <property type="entry name" value="ARYLSULFATASE FAMILY MEMBER"/>
    <property type="match status" value="1"/>
</dbReference>
<dbReference type="InterPro" id="IPR050738">
    <property type="entry name" value="Sulfatase"/>
</dbReference>
<gene>
    <name evidence="5" type="ORF">IPV69_15195</name>
</gene>
<evidence type="ECO:0000313" key="6">
    <source>
        <dbReference type="Proteomes" id="UP000593765"/>
    </source>
</evidence>
<dbReference type="SUPFAM" id="SSF53649">
    <property type="entry name" value="Alkaline phosphatase-like"/>
    <property type="match status" value="1"/>
</dbReference>
<dbReference type="Pfam" id="PF00884">
    <property type="entry name" value="Sulfatase"/>
    <property type="match status" value="1"/>
</dbReference>
<dbReference type="KEGG" id="hbs:IPV69_15195"/>
<keyword evidence="6" id="KW-1185">Reference proteome</keyword>
<accession>A0A7M2WR59</accession>
<feature type="signal peptide" evidence="3">
    <location>
        <begin position="1"/>
        <end position="22"/>
    </location>
</feature>
<evidence type="ECO:0000259" key="4">
    <source>
        <dbReference type="Pfam" id="PF00884"/>
    </source>
</evidence>
<evidence type="ECO:0000256" key="3">
    <source>
        <dbReference type="SAM" id="SignalP"/>
    </source>
</evidence>
<evidence type="ECO:0000313" key="5">
    <source>
        <dbReference type="EMBL" id="QOV87632.1"/>
    </source>
</evidence>
<feature type="chain" id="PRO_5034858622" evidence="3">
    <location>
        <begin position="23"/>
        <end position="532"/>
    </location>
</feature>
<dbReference type="AlphaFoldDB" id="A0A7M2WR59"/>
<dbReference type="EMBL" id="CP063458">
    <property type="protein sequence ID" value="QOV87632.1"/>
    <property type="molecule type" value="Genomic_DNA"/>
</dbReference>
<comment type="similarity">
    <text evidence="1">Belongs to the sulfatase family.</text>
</comment>
<dbReference type="InterPro" id="IPR000917">
    <property type="entry name" value="Sulfatase_N"/>
</dbReference>
<keyword evidence="3" id="KW-0732">Signal</keyword>
<dbReference type="InterPro" id="IPR017850">
    <property type="entry name" value="Alkaline_phosphatase_core_sf"/>
</dbReference>